<feature type="binding site" evidence="8">
    <location>
        <position position="304"/>
    </location>
    <ligand>
        <name>GTP</name>
        <dbReference type="ChEBI" id="CHEBI:37565"/>
    </ligand>
</feature>
<feature type="binding site" evidence="8">
    <location>
        <begin position="298"/>
        <end position="304"/>
    </location>
    <ligand>
        <name>substrate</name>
    </ligand>
</feature>
<dbReference type="PROSITE" id="PS00513">
    <property type="entry name" value="ADENYLOSUCCIN_SYN_2"/>
    <property type="match status" value="1"/>
</dbReference>
<comment type="subunit">
    <text evidence="1 8">Homodimer.</text>
</comment>
<feature type="binding site" description="in other chain" evidence="8">
    <location>
        <begin position="14"/>
        <end position="17"/>
    </location>
    <ligand>
        <name>IMP</name>
        <dbReference type="ChEBI" id="CHEBI:58053"/>
        <note>ligand shared between dimeric partners</note>
    </ligand>
</feature>
<dbReference type="InterPro" id="IPR042110">
    <property type="entry name" value="Adenylosuccinate_synth_dom2"/>
</dbReference>
<feature type="binding site" description="in other chain" evidence="8">
    <location>
        <position position="129"/>
    </location>
    <ligand>
        <name>IMP</name>
        <dbReference type="ChEBI" id="CHEBI:58053"/>
        <note>ligand shared between dimeric partners</note>
    </ligand>
</feature>
<feature type="binding site" description="in other chain" evidence="8">
    <location>
        <position position="223"/>
    </location>
    <ligand>
        <name>IMP</name>
        <dbReference type="ChEBI" id="CHEBI:58053"/>
        <note>ligand shared between dimeric partners</note>
    </ligand>
</feature>
<feature type="binding site" evidence="8">
    <location>
        <position position="14"/>
    </location>
    <ligand>
        <name>Mg(2+)</name>
        <dbReference type="ChEBI" id="CHEBI:18420"/>
    </ligand>
</feature>
<dbReference type="CDD" id="cd03108">
    <property type="entry name" value="AdSS"/>
    <property type="match status" value="1"/>
</dbReference>
<dbReference type="PANTHER" id="PTHR11846:SF0">
    <property type="entry name" value="ADENYLOSUCCINATE SYNTHETASE"/>
    <property type="match status" value="1"/>
</dbReference>
<evidence type="ECO:0000256" key="7">
    <source>
        <dbReference type="ARBA" id="ARBA00023134"/>
    </source>
</evidence>
<accession>A0ABR4YKM6</accession>
<evidence type="ECO:0000256" key="10">
    <source>
        <dbReference type="RuleBase" id="RU000520"/>
    </source>
</evidence>
<feature type="binding site" evidence="8">
    <location>
        <begin position="412"/>
        <end position="414"/>
    </location>
    <ligand>
        <name>GTP</name>
        <dbReference type="ChEBI" id="CHEBI:37565"/>
    </ligand>
</feature>
<protein>
    <recommendedName>
        <fullName evidence="8 10">Adenylosuccinate synthetase</fullName>
        <shortName evidence="8">AMPSase</shortName>
        <shortName evidence="8">AdSS</shortName>
        <ecNumber evidence="8 10">6.3.4.4</ecNumber>
    </recommendedName>
    <alternativeName>
        <fullName evidence="8">IMP--aspartate ligase</fullName>
    </alternativeName>
</protein>
<keyword evidence="12" id="KW-1185">Reference proteome</keyword>
<feature type="binding site" evidence="8">
    <location>
        <position position="41"/>
    </location>
    <ligand>
        <name>Mg(2+)</name>
        <dbReference type="ChEBI" id="CHEBI:18420"/>
    </ligand>
</feature>
<feature type="active site" evidence="9">
    <location>
        <position position="140"/>
    </location>
</feature>
<evidence type="ECO:0000256" key="5">
    <source>
        <dbReference type="ARBA" id="ARBA00022755"/>
    </source>
</evidence>
<keyword evidence="2 8" id="KW-0436">Ligase</keyword>
<dbReference type="InterPro" id="IPR042109">
    <property type="entry name" value="Adenylosuccinate_synth_dom1"/>
</dbReference>
<evidence type="ECO:0000313" key="12">
    <source>
        <dbReference type="Proteomes" id="UP000030889"/>
    </source>
</evidence>
<sequence length="427" mass="47204">MKKRLVVVGTQWGDEGKGKITDYYAGNADVVVRYQGGNNAGHTITFDGQRFALQSIPSGIFNPHIKNVMANGMVVNPVSVVSELEALEARGIREYNLYISDRAAVVMPYHSVLDGAMESMKGGKLIGTTKKGIGPAYADKYERTGIRMGDLLDADYFAARLRDALEEKNMELRMFGCEPMSFDTIYAQYMELAGRLGKYICDTSVLINEEIEKGSKILFEGAQGVMLCIDHGTYPYVTSSSPTASSVPQNTGIAPRYVDNVLGVCKAYTTRVGEGPFPTELEGATADYIRERGHEYGTVTGRPRRVGWLDAVVLNHTRRVSGIDYLALMLFDVLSGLDTVKICVAYELDGKRIETMPPTIPQFQRCKPVYIELPGWKEDISGIKSFGELPQAAQDYVRKIEELTKIKVAVLSVGPDRLQTVRLCDIF</sequence>
<feature type="binding site" evidence="8">
    <location>
        <position position="143"/>
    </location>
    <ligand>
        <name>IMP</name>
        <dbReference type="ChEBI" id="CHEBI:58053"/>
        <note>ligand shared between dimeric partners</note>
    </ligand>
</feature>
<dbReference type="NCBIfam" id="TIGR00184">
    <property type="entry name" value="purA"/>
    <property type="match status" value="1"/>
</dbReference>
<dbReference type="InterPro" id="IPR001114">
    <property type="entry name" value="Adenylosuccinate_synthetase"/>
</dbReference>
<dbReference type="PROSITE" id="PS01266">
    <property type="entry name" value="ADENYLOSUCCIN_SYN_1"/>
    <property type="match status" value="1"/>
</dbReference>
<organism evidence="11 12">
    <name type="scientific">Alistipes inops</name>
    <dbReference type="NCBI Taxonomy" id="1501391"/>
    <lineage>
        <taxon>Bacteria</taxon>
        <taxon>Pseudomonadati</taxon>
        <taxon>Bacteroidota</taxon>
        <taxon>Bacteroidia</taxon>
        <taxon>Bacteroidales</taxon>
        <taxon>Rikenellaceae</taxon>
        <taxon>Alistipes</taxon>
    </lineage>
</organism>
<evidence type="ECO:0000256" key="8">
    <source>
        <dbReference type="HAMAP-Rule" id="MF_00011"/>
    </source>
</evidence>
<feature type="binding site" description="in other chain" evidence="8">
    <location>
        <begin position="39"/>
        <end position="42"/>
    </location>
    <ligand>
        <name>IMP</name>
        <dbReference type="ChEBI" id="CHEBI:58053"/>
        <note>ligand shared between dimeric partners</note>
    </ligand>
</feature>
<keyword evidence="8" id="KW-0963">Cytoplasm</keyword>
<gene>
    <name evidence="8" type="primary">purA</name>
    <name evidence="11" type="ORF">LG35_02045</name>
</gene>
<dbReference type="EMBL" id="JRGF01000002">
    <property type="protein sequence ID" value="KHE42809.1"/>
    <property type="molecule type" value="Genomic_DNA"/>
</dbReference>
<comment type="pathway">
    <text evidence="8 10">Purine metabolism; AMP biosynthesis via de novo pathway; AMP from IMP: step 1/2.</text>
</comment>
<evidence type="ECO:0000256" key="4">
    <source>
        <dbReference type="ARBA" id="ARBA00022741"/>
    </source>
</evidence>
<feature type="active site" description="Proton donor" evidence="8">
    <location>
        <position position="42"/>
    </location>
</feature>
<dbReference type="Gene3D" id="3.90.170.10">
    <property type="entry name" value="Adenylosuccinate Synthetase, subunit A, domain 3"/>
    <property type="match status" value="1"/>
</dbReference>
<dbReference type="SUPFAM" id="SSF52540">
    <property type="entry name" value="P-loop containing nucleoside triphosphate hydrolases"/>
    <property type="match status" value="1"/>
</dbReference>
<feature type="active site" description="Proton acceptor" evidence="8">
    <location>
        <position position="14"/>
    </location>
</feature>
<feature type="binding site" evidence="8">
    <location>
        <begin position="13"/>
        <end position="19"/>
    </location>
    <ligand>
        <name>GTP</name>
        <dbReference type="ChEBI" id="CHEBI:37565"/>
    </ligand>
</feature>
<dbReference type="Gene3D" id="1.10.300.10">
    <property type="entry name" value="Adenylosuccinate Synthetase, subunit A, domain 2"/>
    <property type="match status" value="1"/>
</dbReference>
<dbReference type="InterPro" id="IPR042111">
    <property type="entry name" value="Adenylosuccinate_synth_dom3"/>
</dbReference>
<dbReference type="InterPro" id="IPR033128">
    <property type="entry name" value="Adenylosuccin_syn_Lys_AS"/>
</dbReference>
<keyword evidence="5 8" id="KW-0658">Purine biosynthesis</keyword>
<comment type="similarity">
    <text evidence="8 10">Belongs to the adenylosuccinate synthetase family.</text>
</comment>
<feature type="binding site" description="in other chain" evidence="8">
    <location>
        <position position="238"/>
    </location>
    <ligand>
        <name>IMP</name>
        <dbReference type="ChEBI" id="CHEBI:58053"/>
        <note>ligand shared between dimeric partners</note>
    </ligand>
</feature>
<dbReference type="InterPro" id="IPR018220">
    <property type="entry name" value="Adenylosuccin_syn_GTP-bd"/>
</dbReference>
<dbReference type="Proteomes" id="UP000030889">
    <property type="component" value="Unassembled WGS sequence"/>
</dbReference>
<comment type="function">
    <text evidence="8">Plays an important role in the de novo pathway of purine nucleotide biosynthesis. Catalyzes the first committed step in the biosynthesis of AMP from IMP.</text>
</comment>
<evidence type="ECO:0000256" key="6">
    <source>
        <dbReference type="ARBA" id="ARBA00022842"/>
    </source>
</evidence>
<evidence type="ECO:0000256" key="3">
    <source>
        <dbReference type="ARBA" id="ARBA00022723"/>
    </source>
</evidence>
<dbReference type="RefSeq" id="WP_022063366.1">
    <property type="nucleotide sequence ID" value="NZ_JRGF01000002.1"/>
</dbReference>
<feature type="binding site" evidence="8">
    <location>
        <begin position="41"/>
        <end position="43"/>
    </location>
    <ligand>
        <name>GTP</name>
        <dbReference type="ChEBI" id="CHEBI:37565"/>
    </ligand>
</feature>
<keyword evidence="7 8" id="KW-0342">GTP-binding</keyword>
<dbReference type="Gene3D" id="3.40.440.10">
    <property type="entry name" value="Adenylosuccinate Synthetase, subunit A, domain 1"/>
    <property type="match status" value="1"/>
</dbReference>
<dbReference type="EC" id="6.3.4.4" evidence="8 10"/>
<keyword evidence="4 8" id="KW-0547">Nucleotide-binding</keyword>
<proteinExistence type="inferred from homology"/>
<comment type="cofactor">
    <cofactor evidence="8">
        <name>Mg(2+)</name>
        <dbReference type="ChEBI" id="CHEBI:18420"/>
    </cofactor>
    <text evidence="8">Binds 1 Mg(2+) ion per subunit.</text>
</comment>
<feature type="binding site" description="in other chain" evidence="8">
    <location>
        <position position="302"/>
    </location>
    <ligand>
        <name>IMP</name>
        <dbReference type="ChEBI" id="CHEBI:58053"/>
        <note>ligand shared between dimeric partners</note>
    </ligand>
</feature>
<keyword evidence="3 8" id="KW-0479">Metal-binding</keyword>
<evidence type="ECO:0000256" key="1">
    <source>
        <dbReference type="ARBA" id="ARBA00011738"/>
    </source>
</evidence>
<evidence type="ECO:0000313" key="11">
    <source>
        <dbReference type="EMBL" id="KHE42809.1"/>
    </source>
</evidence>
<reference evidence="11 12" key="1">
    <citation type="submission" date="2014-09" db="EMBL/GenBank/DDBJ databases">
        <title>Alistipes sp. 627, sp. nov., a novel member of the family Rikenellaceae isolated from human faeces.</title>
        <authorList>
            <person name="Shkoporov A.N."/>
            <person name="Chaplin A.V."/>
            <person name="Motuzova O.V."/>
            <person name="Kafarskaia L.I."/>
            <person name="Khokhlova E.V."/>
            <person name="Efimov B.A."/>
        </authorList>
    </citation>
    <scope>NUCLEOTIDE SEQUENCE [LARGE SCALE GENOMIC DNA]</scope>
    <source>
        <strain evidence="11 12">627</strain>
    </source>
</reference>
<dbReference type="NCBIfam" id="NF002223">
    <property type="entry name" value="PRK01117.1"/>
    <property type="match status" value="1"/>
</dbReference>
<dbReference type="InterPro" id="IPR027417">
    <property type="entry name" value="P-loop_NTPase"/>
</dbReference>
<name>A0ABR4YKM6_9BACT</name>
<keyword evidence="6 8" id="KW-0460">Magnesium</keyword>
<comment type="caution">
    <text evidence="11">The sequence shown here is derived from an EMBL/GenBank/DDBJ whole genome shotgun (WGS) entry which is preliminary data.</text>
</comment>
<evidence type="ECO:0000256" key="2">
    <source>
        <dbReference type="ARBA" id="ARBA00022598"/>
    </source>
</evidence>
<dbReference type="SMART" id="SM00788">
    <property type="entry name" value="Adenylsucc_synt"/>
    <property type="match status" value="1"/>
</dbReference>
<dbReference type="HAMAP" id="MF_00011">
    <property type="entry name" value="Adenylosucc_synth"/>
    <property type="match status" value="1"/>
</dbReference>
<comment type="catalytic activity">
    <reaction evidence="8 10">
        <text>IMP + L-aspartate + GTP = N(6)-(1,2-dicarboxyethyl)-AMP + GDP + phosphate + 2 H(+)</text>
        <dbReference type="Rhea" id="RHEA:15753"/>
        <dbReference type="ChEBI" id="CHEBI:15378"/>
        <dbReference type="ChEBI" id="CHEBI:29991"/>
        <dbReference type="ChEBI" id="CHEBI:37565"/>
        <dbReference type="ChEBI" id="CHEBI:43474"/>
        <dbReference type="ChEBI" id="CHEBI:57567"/>
        <dbReference type="ChEBI" id="CHEBI:58053"/>
        <dbReference type="ChEBI" id="CHEBI:58189"/>
        <dbReference type="EC" id="6.3.4.4"/>
    </reaction>
</comment>
<dbReference type="Pfam" id="PF00709">
    <property type="entry name" value="Adenylsucc_synt"/>
    <property type="match status" value="1"/>
</dbReference>
<dbReference type="PANTHER" id="PTHR11846">
    <property type="entry name" value="ADENYLOSUCCINATE SYNTHETASE"/>
    <property type="match status" value="1"/>
</dbReference>
<evidence type="ECO:0000256" key="9">
    <source>
        <dbReference type="PROSITE-ProRule" id="PRU10134"/>
    </source>
</evidence>
<feature type="binding site" evidence="8">
    <location>
        <begin position="330"/>
        <end position="332"/>
    </location>
    <ligand>
        <name>GTP</name>
        <dbReference type="ChEBI" id="CHEBI:37565"/>
    </ligand>
</feature>
<comment type="subcellular location">
    <subcellularLocation>
        <location evidence="8">Cytoplasm</location>
    </subcellularLocation>
</comment>